<dbReference type="EMBL" id="MU806218">
    <property type="protein sequence ID" value="KAJ3837852.1"/>
    <property type="molecule type" value="Genomic_DNA"/>
</dbReference>
<gene>
    <name evidence="2" type="ORF">F5878DRAFT_621223</name>
</gene>
<accession>A0AA38UDF1</accession>
<protein>
    <submittedName>
        <fullName evidence="2">Uncharacterized protein</fullName>
    </submittedName>
</protein>
<organism evidence="2 3">
    <name type="scientific">Lentinula raphanica</name>
    <dbReference type="NCBI Taxonomy" id="153919"/>
    <lineage>
        <taxon>Eukaryota</taxon>
        <taxon>Fungi</taxon>
        <taxon>Dikarya</taxon>
        <taxon>Basidiomycota</taxon>
        <taxon>Agaricomycotina</taxon>
        <taxon>Agaricomycetes</taxon>
        <taxon>Agaricomycetidae</taxon>
        <taxon>Agaricales</taxon>
        <taxon>Marasmiineae</taxon>
        <taxon>Omphalotaceae</taxon>
        <taxon>Lentinula</taxon>
    </lineage>
</organism>
<evidence type="ECO:0000256" key="1">
    <source>
        <dbReference type="SAM" id="SignalP"/>
    </source>
</evidence>
<sequence>MINFITLSSLLLLVPSAFGAAILRRDNGCNGWPSVGIKDNNASFELWAHYESRVTVPLALTSFSNDTSNGNSSATKAYLAPDDLGGTVIASLFQLNNSGLVGIGSPDANGVNATWISNSVDTGGSAPFSLAADANEAGIADDYCEVPNTDPHGPLIDGPLLGVMGSTSGWAICNRIDIPLFQGVVFNPASYSSSYGFNFTTCQNVTIYLRSDALGNLS</sequence>
<dbReference type="AlphaFoldDB" id="A0AA38UDF1"/>
<keyword evidence="1" id="KW-0732">Signal</keyword>
<dbReference type="Proteomes" id="UP001163846">
    <property type="component" value="Unassembled WGS sequence"/>
</dbReference>
<proteinExistence type="predicted"/>
<reference evidence="2" key="1">
    <citation type="submission" date="2022-08" db="EMBL/GenBank/DDBJ databases">
        <authorList>
            <consortium name="DOE Joint Genome Institute"/>
            <person name="Min B."/>
            <person name="Riley R."/>
            <person name="Sierra-Patev S."/>
            <person name="Naranjo-Ortiz M."/>
            <person name="Looney B."/>
            <person name="Konkel Z."/>
            <person name="Slot J.C."/>
            <person name="Sakamoto Y."/>
            <person name="Steenwyk J.L."/>
            <person name="Rokas A."/>
            <person name="Carro J."/>
            <person name="Camarero S."/>
            <person name="Ferreira P."/>
            <person name="Molpeceres G."/>
            <person name="Ruiz-Duenas F.J."/>
            <person name="Serrano A."/>
            <person name="Henrissat B."/>
            <person name="Drula E."/>
            <person name="Hughes K.W."/>
            <person name="Mata J.L."/>
            <person name="Ishikawa N.K."/>
            <person name="Vargas-Isla R."/>
            <person name="Ushijima S."/>
            <person name="Smith C.A."/>
            <person name="Ahrendt S."/>
            <person name="Andreopoulos W."/>
            <person name="He G."/>
            <person name="Labutti K."/>
            <person name="Lipzen A."/>
            <person name="Ng V."/>
            <person name="Sandor L."/>
            <person name="Barry K."/>
            <person name="Martinez A.T."/>
            <person name="Xiao Y."/>
            <person name="Gibbons J.G."/>
            <person name="Terashima K."/>
            <person name="Hibbett D.S."/>
            <person name="Grigoriev I.V."/>
        </authorList>
    </citation>
    <scope>NUCLEOTIDE SEQUENCE</scope>
    <source>
        <strain evidence="2">TFB9207</strain>
    </source>
</reference>
<evidence type="ECO:0000313" key="3">
    <source>
        <dbReference type="Proteomes" id="UP001163846"/>
    </source>
</evidence>
<evidence type="ECO:0000313" key="2">
    <source>
        <dbReference type="EMBL" id="KAJ3837852.1"/>
    </source>
</evidence>
<comment type="caution">
    <text evidence="2">The sequence shown here is derived from an EMBL/GenBank/DDBJ whole genome shotgun (WGS) entry which is preliminary data.</text>
</comment>
<feature type="signal peptide" evidence="1">
    <location>
        <begin position="1"/>
        <end position="19"/>
    </location>
</feature>
<feature type="chain" id="PRO_5041415141" evidence="1">
    <location>
        <begin position="20"/>
        <end position="218"/>
    </location>
</feature>
<keyword evidence="3" id="KW-1185">Reference proteome</keyword>
<name>A0AA38UDF1_9AGAR</name>